<dbReference type="RefSeq" id="WP_209141884.1">
    <property type="nucleotide sequence ID" value="NZ_JAGHKO010000011.1"/>
</dbReference>
<gene>
    <name evidence="1" type="ORF">J7I42_26350</name>
</gene>
<accession>A0ABS3Z1C7</accession>
<evidence type="ECO:0000313" key="1">
    <source>
        <dbReference type="EMBL" id="MBO9203833.1"/>
    </source>
</evidence>
<comment type="caution">
    <text evidence="1">The sequence shown here is derived from an EMBL/GenBank/DDBJ whole genome shotgun (WGS) entry which is preliminary data.</text>
</comment>
<dbReference type="Proteomes" id="UP000677244">
    <property type="component" value="Unassembled WGS sequence"/>
</dbReference>
<proteinExistence type="predicted"/>
<dbReference type="EMBL" id="JAGHKO010000011">
    <property type="protein sequence ID" value="MBO9203833.1"/>
    <property type="molecule type" value="Genomic_DNA"/>
</dbReference>
<reference evidence="1 2" key="1">
    <citation type="submission" date="2021-03" db="EMBL/GenBank/DDBJ databases">
        <title>Assistant Professor.</title>
        <authorList>
            <person name="Huq M.A."/>
        </authorList>
    </citation>
    <scope>NUCLEOTIDE SEQUENCE [LARGE SCALE GENOMIC DNA]</scope>
    <source>
        <strain evidence="1 2">MAH-29</strain>
    </source>
</reference>
<evidence type="ECO:0000313" key="2">
    <source>
        <dbReference type="Proteomes" id="UP000677244"/>
    </source>
</evidence>
<organism evidence="1 2">
    <name type="scientific">Niastella soli</name>
    <dbReference type="NCBI Taxonomy" id="2821487"/>
    <lineage>
        <taxon>Bacteria</taxon>
        <taxon>Pseudomonadati</taxon>
        <taxon>Bacteroidota</taxon>
        <taxon>Chitinophagia</taxon>
        <taxon>Chitinophagales</taxon>
        <taxon>Chitinophagaceae</taxon>
        <taxon>Niastella</taxon>
    </lineage>
</organism>
<keyword evidence="2" id="KW-1185">Reference proteome</keyword>
<name>A0ABS3Z1C7_9BACT</name>
<protein>
    <submittedName>
        <fullName evidence="1">Uncharacterized protein</fullName>
    </submittedName>
</protein>
<sequence>MRILYVTIFLLPFIARSQQLAIELKKQYPPSVIVRVNEVYQKLRLPATRQLIFARHFLMSDSVIATAIVDEKGEDQINKIKDSVHKAFCSLLTPVEKELYFMQAATGASLKEAQLMSAYLASKYKTGATIQQKLFDLLYQQRIAFNKLYGQYAGDVRMDSLLYNMVSTNDSVLNNYLYAIKGQSFLQGSLNHLQAIKPITQKDADRISSEFISLCLKKSNAGYTDNFYEALRRVTKDTAYYAVLFKDDILQRATFNTGRISYQIAYRNQLTPAGLDSVRPRVFEKEKTLAIYDYTLPFYTKYKDSVTTAASRYHDSLIAIAVMKDGSFPFLSLHATAIKKREKLALTTEQVDSLMAGAFTLQKMNEEYSIKNPRGKFDATPFEAVRIPALLNEDQYMQLLYEKNRTQAEEWSKKDWSEMVQRGMVTVADSVSTITQLTDYNIKLLAAKDRYANDNIKQTAYVNEVYRIMPPLLRQLKSARVKATVNTLPQQQAGINKSFQW</sequence>